<comment type="pathway">
    <text evidence="1 9">Amino-acid degradation; L-valine degradation.</text>
</comment>
<accession>A0A4U0UE43</accession>
<dbReference type="Pfam" id="PF03446">
    <property type="entry name" value="NAD_binding_2"/>
    <property type="match status" value="1"/>
</dbReference>
<dbReference type="InterPro" id="IPR006115">
    <property type="entry name" value="6PGDH_NADP-bd"/>
</dbReference>
<dbReference type="PROSITE" id="PS00895">
    <property type="entry name" value="3_HYDROXYISOBUT_DH"/>
    <property type="match status" value="1"/>
</dbReference>
<dbReference type="InterPro" id="IPR029154">
    <property type="entry name" value="HIBADH-like_NADP-bd"/>
</dbReference>
<dbReference type="OrthoDB" id="21615at2759"/>
<comment type="caution">
    <text evidence="13">The sequence shown here is derived from an EMBL/GenBank/DDBJ whole genome shotgun (WGS) entry which is preliminary data.</text>
</comment>
<evidence type="ECO:0000259" key="12">
    <source>
        <dbReference type="Pfam" id="PF14833"/>
    </source>
</evidence>
<dbReference type="NCBIfam" id="TIGR01692">
    <property type="entry name" value="HIBADH"/>
    <property type="match status" value="1"/>
</dbReference>
<evidence type="ECO:0000313" key="13">
    <source>
        <dbReference type="EMBL" id="TKA33798.1"/>
    </source>
</evidence>
<evidence type="ECO:0000256" key="8">
    <source>
        <dbReference type="PIRSR" id="PIRSR000103-1"/>
    </source>
</evidence>
<evidence type="ECO:0000256" key="6">
    <source>
        <dbReference type="ARBA" id="ARBA00023027"/>
    </source>
</evidence>
<dbReference type="Pfam" id="PF14833">
    <property type="entry name" value="NAD_binding_11"/>
    <property type="match status" value="1"/>
</dbReference>
<dbReference type="AlphaFoldDB" id="A0A4U0UE43"/>
<dbReference type="GO" id="GO:0051287">
    <property type="term" value="F:NAD binding"/>
    <property type="evidence" value="ECO:0007669"/>
    <property type="project" value="InterPro"/>
</dbReference>
<evidence type="ECO:0000256" key="2">
    <source>
        <dbReference type="ARBA" id="ARBA00006013"/>
    </source>
</evidence>
<comment type="catalytic activity">
    <reaction evidence="7 9">
        <text>3-hydroxy-2-methylpropanoate + NAD(+) = 2-methyl-3-oxopropanoate + NADH + H(+)</text>
        <dbReference type="Rhea" id="RHEA:17681"/>
        <dbReference type="ChEBI" id="CHEBI:11805"/>
        <dbReference type="ChEBI" id="CHEBI:15378"/>
        <dbReference type="ChEBI" id="CHEBI:57540"/>
        <dbReference type="ChEBI" id="CHEBI:57700"/>
        <dbReference type="ChEBI" id="CHEBI:57945"/>
        <dbReference type="EC" id="1.1.1.31"/>
    </reaction>
</comment>
<organism evidence="13 14">
    <name type="scientific">Salinomyces thailandicus</name>
    <dbReference type="NCBI Taxonomy" id="706561"/>
    <lineage>
        <taxon>Eukaryota</taxon>
        <taxon>Fungi</taxon>
        <taxon>Dikarya</taxon>
        <taxon>Ascomycota</taxon>
        <taxon>Pezizomycotina</taxon>
        <taxon>Dothideomycetes</taxon>
        <taxon>Dothideomycetidae</taxon>
        <taxon>Mycosphaerellales</taxon>
        <taxon>Teratosphaeriaceae</taxon>
        <taxon>Salinomyces</taxon>
    </lineage>
</organism>
<dbReference type="InterPro" id="IPR002204">
    <property type="entry name" value="3-OH-isobutyrate_DH-rel_CS"/>
</dbReference>
<evidence type="ECO:0000256" key="3">
    <source>
        <dbReference type="ARBA" id="ARBA00012991"/>
    </source>
</evidence>
<keyword evidence="4 9" id="KW-0101">Branched-chain amino acid catabolism</keyword>
<evidence type="ECO:0000256" key="9">
    <source>
        <dbReference type="RuleBase" id="RU910714"/>
    </source>
</evidence>
<name>A0A4U0UE43_9PEZI</name>
<keyword evidence="5 9" id="KW-0560">Oxidoreductase</keyword>
<feature type="domain" description="3-hydroxyisobutyrate dehydrogenase-like NAD-binding" evidence="12">
    <location>
        <begin position="211"/>
        <end position="336"/>
    </location>
</feature>
<dbReference type="Proteomes" id="UP000308549">
    <property type="component" value="Unassembled WGS sequence"/>
</dbReference>
<dbReference type="GO" id="GO:0005739">
    <property type="term" value="C:mitochondrion"/>
    <property type="evidence" value="ECO:0007669"/>
    <property type="project" value="TreeGrafter"/>
</dbReference>
<evidence type="ECO:0000256" key="7">
    <source>
        <dbReference type="ARBA" id="ARBA00049197"/>
    </source>
</evidence>
<proteinExistence type="inferred from homology"/>
<dbReference type="InterPro" id="IPR013328">
    <property type="entry name" value="6PGD_dom2"/>
</dbReference>
<dbReference type="GO" id="GO:0006574">
    <property type="term" value="P:L-valine catabolic process"/>
    <property type="evidence" value="ECO:0007669"/>
    <property type="project" value="UniProtKB-UniPathway"/>
</dbReference>
<keyword evidence="14" id="KW-1185">Reference proteome</keyword>
<evidence type="ECO:0000256" key="1">
    <source>
        <dbReference type="ARBA" id="ARBA00005109"/>
    </source>
</evidence>
<dbReference type="InterPro" id="IPR008927">
    <property type="entry name" value="6-PGluconate_DH-like_C_sf"/>
</dbReference>
<dbReference type="InterPro" id="IPR036291">
    <property type="entry name" value="NAD(P)-bd_dom_sf"/>
</dbReference>
<feature type="active site" evidence="8">
    <location>
        <position position="215"/>
    </location>
</feature>
<evidence type="ECO:0000259" key="11">
    <source>
        <dbReference type="Pfam" id="PF03446"/>
    </source>
</evidence>
<dbReference type="FunFam" id="1.10.1040.10:FF:000006">
    <property type="entry name" value="3-hydroxyisobutyrate dehydrogenase"/>
    <property type="match status" value="1"/>
</dbReference>
<evidence type="ECO:0000256" key="5">
    <source>
        <dbReference type="ARBA" id="ARBA00023002"/>
    </source>
</evidence>
<dbReference type="EMBL" id="NAJL01000002">
    <property type="protein sequence ID" value="TKA33798.1"/>
    <property type="molecule type" value="Genomic_DNA"/>
</dbReference>
<dbReference type="Gene3D" id="1.10.1040.10">
    <property type="entry name" value="N-(1-d-carboxylethyl)-l-norvaline Dehydrogenase, domain 2"/>
    <property type="match status" value="1"/>
</dbReference>
<gene>
    <name evidence="13" type="ORF">B0A50_00634</name>
</gene>
<comment type="similarity">
    <text evidence="2">Belongs to the HIBADH-related family. 3-hydroxyisobutyrate dehydrogenase subfamily.</text>
</comment>
<keyword evidence="6 9" id="KW-0520">NAD</keyword>
<dbReference type="PANTHER" id="PTHR22981">
    <property type="entry name" value="3-HYDROXYISOBUTYRATE DEHYDROGENASE-RELATED"/>
    <property type="match status" value="1"/>
</dbReference>
<dbReference type="EC" id="1.1.1.31" evidence="3 9"/>
<evidence type="ECO:0000256" key="10">
    <source>
        <dbReference type="SAM" id="MobiDB-lite"/>
    </source>
</evidence>
<evidence type="ECO:0000313" key="14">
    <source>
        <dbReference type="Proteomes" id="UP000308549"/>
    </source>
</evidence>
<reference evidence="13 14" key="1">
    <citation type="submission" date="2017-03" db="EMBL/GenBank/DDBJ databases">
        <title>Genomes of endolithic fungi from Antarctica.</title>
        <authorList>
            <person name="Coleine C."/>
            <person name="Masonjones S."/>
            <person name="Stajich J.E."/>
        </authorList>
    </citation>
    <scope>NUCLEOTIDE SEQUENCE [LARGE SCALE GENOMIC DNA]</scope>
    <source>
        <strain evidence="13 14">CCFEE 6315</strain>
    </source>
</reference>
<protein>
    <recommendedName>
        <fullName evidence="3 9">3-hydroxyisobutyrate dehydrogenase</fullName>
        <shortName evidence="9">HIBADH</shortName>
        <ecNumber evidence="3 9">1.1.1.31</ecNumber>
    </recommendedName>
</protein>
<dbReference type="SUPFAM" id="SSF51735">
    <property type="entry name" value="NAD(P)-binding Rossmann-fold domains"/>
    <property type="match status" value="1"/>
</dbReference>
<dbReference type="InterPro" id="IPR015815">
    <property type="entry name" value="HIBADH-related"/>
</dbReference>
<dbReference type="Gene3D" id="3.40.50.720">
    <property type="entry name" value="NAD(P)-binding Rossmann-like Domain"/>
    <property type="match status" value="1"/>
</dbReference>
<sequence length="341" mass="36835">MAAAPLKQAFGGTSSSRLAGPASRRSFATRSRLDASYGFIGLGQMGYPMARNLRKKISESDSLYIQDVNPAVCEQFKKEVGNVEIVESVRQVAENAETILTVLPQPYHVQSVFREMLKPDNLSETTRVKTERLFIDCSTIDPKTSAGVANATASARQGRFVDAPMSGGAVGAAAGRLTFMVGAQPELFPRVEAVLKMMGKRVLLLGPPTSGIKSKLVNNYLLAINNIATCEAMHMGTKWGLDAKQLAEMINTATGKCWPSEVNNPVPGVVESAPSNRDYQPGFGTTLMLKDLDLALQAAAEAKIVTQLGVHAKELYAAVQADERCKDRDFSVVYRYIGGKE</sequence>
<dbReference type="GO" id="GO:0008442">
    <property type="term" value="F:3-hydroxyisobutyrate dehydrogenase activity"/>
    <property type="evidence" value="ECO:0007669"/>
    <property type="project" value="UniProtKB-EC"/>
</dbReference>
<dbReference type="GO" id="GO:0050661">
    <property type="term" value="F:NADP binding"/>
    <property type="evidence" value="ECO:0007669"/>
    <property type="project" value="InterPro"/>
</dbReference>
<feature type="domain" description="6-phosphogluconate dehydrogenase NADP-binding" evidence="11">
    <location>
        <begin position="37"/>
        <end position="206"/>
    </location>
</feature>
<dbReference type="UniPathway" id="UPA00362"/>
<dbReference type="PIRSF" id="PIRSF000103">
    <property type="entry name" value="HIBADH"/>
    <property type="match status" value="1"/>
</dbReference>
<evidence type="ECO:0000256" key="4">
    <source>
        <dbReference type="ARBA" id="ARBA00022456"/>
    </source>
</evidence>
<dbReference type="PANTHER" id="PTHR22981:SF7">
    <property type="entry name" value="3-HYDROXYISOBUTYRATE DEHYDROGENASE, MITOCHONDRIAL"/>
    <property type="match status" value="1"/>
</dbReference>
<feature type="region of interest" description="Disordered" evidence="10">
    <location>
        <begin position="1"/>
        <end position="23"/>
    </location>
</feature>
<dbReference type="SUPFAM" id="SSF48179">
    <property type="entry name" value="6-phosphogluconate dehydrogenase C-terminal domain-like"/>
    <property type="match status" value="1"/>
</dbReference>
<dbReference type="InterPro" id="IPR011548">
    <property type="entry name" value="HIBADH"/>
</dbReference>